<dbReference type="EMBL" id="JAUJFL010000007">
    <property type="protein sequence ID" value="KAK2599587.1"/>
    <property type="molecule type" value="Genomic_DNA"/>
</dbReference>
<comment type="caution">
    <text evidence="2">The sequence shown here is derived from an EMBL/GenBank/DDBJ whole genome shotgun (WGS) entry which is preliminary data.</text>
</comment>
<dbReference type="Proteomes" id="UP001265746">
    <property type="component" value="Unassembled WGS sequence"/>
</dbReference>
<protein>
    <submittedName>
        <fullName evidence="2">Uncharacterized protein</fullName>
    </submittedName>
</protein>
<feature type="signal peptide" evidence="1">
    <location>
        <begin position="1"/>
        <end position="18"/>
    </location>
</feature>
<feature type="chain" id="PRO_5042139058" evidence="1">
    <location>
        <begin position="19"/>
        <end position="170"/>
    </location>
</feature>
<reference evidence="2" key="1">
    <citation type="submission" date="2023-06" db="EMBL/GenBank/DDBJ databases">
        <authorList>
            <person name="Noh H."/>
        </authorList>
    </citation>
    <scope>NUCLEOTIDE SEQUENCE</scope>
    <source>
        <strain evidence="2">DUCC20226</strain>
    </source>
</reference>
<accession>A0AAD9W0Y2</accession>
<evidence type="ECO:0000313" key="3">
    <source>
        <dbReference type="Proteomes" id="UP001265746"/>
    </source>
</evidence>
<evidence type="ECO:0000313" key="2">
    <source>
        <dbReference type="EMBL" id="KAK2599587.1"/>
    </source>
</evidence>
<organism evidence="2 3">
    <name type="scientific">Phomopsis amygdali</name>
    <name type="common">Fusicoccum amygdali</name>
    <dbReference type="NCBI Taxonomy" id="1214568"/>
    <lineage>
        <taxon>Eukaryota</taxon>
        <taxon>Fungi</taxon>
        <taxon>Dikarya</taxon>
        <taxon>Ascomycota</taxon>
        <taxon>Pezizomycotina</taxon>
        <taxon>Sordariomycetes</taxon>
        <taxon>Sordariomycetidae</taxon>
        <taxon>Diaporthales</taxon>
        <taxon>Diaporthaceae</taxon>
        <taxon>Diaporthe</taxon>
    </lineage>
</organism>
<evidence type="ECO:0000256" key="1">
    <source>
        <dbReference type="SAM" id="SignalP"/>
    </source>
</evidence>
<keyword evidence="3" id="KW-1185">Reference proteome</keyword>
<gene>
    <name evidence="2" type="ORF">N8I77_011328</name>
</gene>
<keyword evidence="1" id="KW-0732">Signal</keyword>
<name>A0AAD9W0Y2_PHOAM</name>
<sequence>MMHFPTLLAASFLAVVSAQNTSYPTINLGVLGYPHGNQFVAWSPFTPTKTQEVAEVCDTRGAIKGTATWTAIRVYNTYVFDPICRNPFNITDDTTNITYYNLELACEDDNIDLTAIPQVTAVVDTATNKTIETCAPVPSVGQYDWYAQCTKDRSAGLSWMFSCSAPEVQE</sequence>
<proteinExistence type="predicted"/>
<dbReference type="AlphaFoldDB" id="A0AAD9W0Y2"/>